<dbReference type="EMBL" id="CAJFCJ010000006">
    <property type="protein sequence ID" value="CAD5116203.1"/>
    <property type="molecule type" value="Genomic_DNA"/>
</dbReference>
<dbReference type="PANTHER" id="PTHR10188">
    <property type="entry name" value="L-ASPARAGINASE"/>
    <property type="match status" value="1"/>
</dbReference>
<dbReference type="InterPro" id="IPR037464">
    <property type="entry name" value="Taspase1"/>
</dbReference>
<evidence type="ECO:0000256" key="3">
    <source>
        <dbReference type="PIRSR" id="PIRSR600246-3"/>
    </source>
</evidence>
<feature type="active site" description="Nucleophile" evidence="2">
    <location>
        <position position="210"/>
    </location>
</feature>
<dbReference type="OrthoDB" id="77601at2759"/>
<proteinExistence type="inferred from homology"/>
<dbReference type="AlphaFoldDB" id="A0A7I8VIU5"/>
<dbReference type="GO" id="GO:0004298">
    <property type="term" value="F:threonine-type endopeptidase activity"/>
    <property type="evidence" value="ECO:0007669"/>
    <property type="project" value="InterPro"/>
</dbReference>
<accession>A0A7I8VIU5</accession>
<dbReference type="Pfam" id="PF01112">
    <property type="entry name" value="Asparaginase_2"/>
    <property type="match status" value="1"/>
</dbReference>
<dbReference type="Proteomes" id="UP000549394">
    <property type="component" value="Unassembled WGS sequence"/>
</dbReference>
<dbReference type="PANTHER" id="PTHR10188:SF8">
    <property type="entry name" value="THREONINE ASPARTASE 1"/>
    <property type="match status" value="1"/>
</dbReference>
<dbReference type="Gene3D" id="3.60.20.30">
    <property type="entry name" value="(Glycosyl)asparaginase"/>
    <property type="match status" value="1"/>
</dbReference>
<dbReference type="SUPFAM" id="SSF56235">
    <property type="entry name" value="N-terminal nucleophile aminohydrolases (Ntn hydrolases)"/>
    <property type="match status" value="1"/>
</dbReference>
<dbReference type="GO" id="GO:0005737">
    <property type="term" value="C:cytoplasm"/>
    <property type="evidence" value="ECO:0007669"/>
    <property type="project" value="TreeGrafter"/>
</dbReference>
<dbReference type="CDD" id="cd04514">
    <property type="entry name" value="Taspase1_like"/>
    <property type="match status" value="1"/>
</dbReference>
<dbReference type="GO" id="GO:0051604">
    <property type="term" value="P:protein maturation"/>
    <property type="evidence" value="ECO:0007669"/>
    <property type="project" value="TreeGrafter"/>
</dbReference>
<feature type="site" description="Cleavage; by autolysis" evidence="3">
    <location>
        <begin position="209"/>
        <end position="210"/>
    </location>
</feature>
<dbReference type="InterPro" id="IPR000246">
    <property type="entry name" value="Peptidase_T2"/>
</dbReference>
<organism evidence="4 5">
    <name type="scientific">Dimorphilus gyrociliatus</name>
    <dbReference type="NCBI Taxonomy" id="2664684"/>
    <lineage>
        <taxon>Eukaryota</taxon>
        <taxon>Metazoa</taxon>
        <taxon>Spiralia</taxon>
        <taxon>Lophotrochozoa</taxon>
        <taxon>Annelida</taxon>
        <taxon>Polychaeta</taxon>
        <taxon>Polychaeta incertae sedis</taxon>
        <taxon>Dinophilidae</taxon>
        <taxon>Dimorphilus</taxon>
    </lineage>
</organism>
<keyword evidence="5" id="KW-1185">Reference proteome</keyword>
<dbReference type="InterPro" id="IPR029055">
    <property type="entry name" value="Ntn_hydrolases_N"/>
</dbReference>
<comment type="similarity">
    <text evidence="1">Belongs to the Ntn-hydrolase family.</text>
</comment>
<evidence type="ECO:0000313" key="4">
    <source>
        <dbReference type="EMBL" id="CAD5116203.1"/>
    </source>
</evidence>
<comment type="caution">
    <text evidence="4">The sequence shown here is derived from an EMBL/GenBank/DDBJ whole genome shotgun (WGS) entry which is preliminary data.</text>
</comment>
<sequence length="378" mass="40994">MSKTSRGFIAIHCGAGYHSKKKSENYNALARKACRAAIEALRSGKSAREAVVLAITCLEDDTITNAGNGSNLTFAGDVECDASIMCGRTLNFGAIGAVSHVKNPIKLAHELLVYQEEVESNLMGRIPPNMLCGKGAKKFAKERNLEVVGSQELISDDMFRQHCKYTKAYTKELKKFQENSLPPSKKQRVDSENIFKTNDSNQDKSILHDTVGAVCVDCYGNVVAGVSSGGILIKQPGRVGQAAMYGAGCWADKKNDDCIAISTTGSGESLTKTLLAYSLALKLQKSHSIITDLDEVFNDCFMNSRFVNDVTGRFAGVLGVKSTPLEKNDTTDTEFEIFVTFSSDSMSIGYQTTADEEASAEILRKAKDQTTAAFHKTL</sequence>
<protein>
    <submittedName>
        <fullName evidence="4">DgyrCDS5119</fullName>
    </submittedName>
</protein>
<reference evidence="4 5" key="1">
    <citation type="submission" date="2020-08" db="EMBL/GenBank/DDBJ databases">
        <authorList>
            <person name="Hejnol A."/>
        </authorList>
    </citation>
    <scope>NUCLEOTIDE SEQUENCE [LARGE SCALE GENOMIC DNA]</scope>
</reference>
<evidence type="ECO:0000256" key="1">
    <source>
        <dbReference type="ARBA" id="ARBA00010872"/>
    </source>
</evidence>
<evidence type="ECO:0000313" key="5">
    <source>
        <dbReference type="Proteomes" id="UP000549394"/>
    </source>
</evidence>
<gene>
    <name evidence="4" type="ORF">DGYR_LOCUS4847</name>
</gene>
<name>A0A7I8VIU5_9ANNE</name>
<evidence type="ECO:0000256" key="2">
    <source>
        <dbReference type="PIRSR" id="PIRSR600246-1"/>
    </source>
</evidence>